<keyword evidence="12" id="KW-1185">Reference proteome</keyword>
<sequence>MRRREAEVVSIRRMQPLLGTWVEIRARGRAGRVERAVRSAFLHIARAQRRMSFHDPDSTLSRINLCAHHSAQQVDVWTWDVLRKALHLARASDGFFDVTVGARLVACGALPDHGYASLHAPTGSDAVELLPGRRVRLHRPVVLTLDGIAKGYAVDLATACLQRAGVHQAVVNAGGDLRVFGPEPVPIAVRNAHGALNDAGQLFNAAVASSIVAPDAQQRQRFTARLIHPKGHAVPSIPQIWTVRADQAWLADALTKVAALAKPGQRAAWVARLGGHLMTPEDATGLEAAA</sequence>
<evidence type="ECO:0000256" key="3">
    <source>
        <dbReference type="ARBA" id="ARBA00016337"/>
    </source>
</evidence>
<evidence type="ECO:0000256" key="4">
    <source>
        <dbReference type="ARBA" id="ARBA00022630"/>
    </source>
</evidence>
<dbReference type="OrthoDB" id="9778595at2"/>
<evidence type="ECO:0000256" key="2">
    <source>
        <dbReference type="ARBA" id="ARBA00011955"/>
    </source>
</evidence>
<dbReference type="PANTHER" id="PTHR30040">
    <property type="entry name" value="THIAMINE BIOSYNTHESIS LIPOPROTEIN APBE"/>
    <property type="match status" value="1"/>
</dbReference>
<dbReference type="InterPro" id="IPR003374">
    <property type="entry name" value="ApbE-like_sf"/>
</dbReference>
<evidence type="ECO:0000313" key="11">
    <source>
        <dbReference type="EMBL" id="CUA98882.1"/>
    </source>
</evidence>
<gene>
    <name evidence="11" type="ORF">Ga0061069_10867</name>
</gene>
<dbReference type="EMBL" id="CYHF01000008">
    <property type="protein sequence ID" value="CUA98882.1"/>
    <property type="molecule type" value="Genomic_DNA"/>
</dbReference>
<dbReference type="AlphaFoldDB" id="A0A0K6I6E4"/>
<keyword evidence="8" id="KW-0460">Magnesium</keyword>
<keyword evidence="7" id="KW-0274">FAD</keyword>
<evidence type="ECO:0000313" key="12">
    <source>
        <dbReference type="Proteomes" id="UP000183649"/>
    </source>
</evidence>
<evidence type="ECO:0000256" key="6">
    <source>
        <dbReference type="ARBA" id="ARBA00022723"/>
    </source>
</evidence>
<organism evidence="11 12">
    <name type="scientific">Thiomonas bhubaneswarensis</name>
    <dbReference type="NCBI Taxonomy" id="339866"/>
    <lineage>
        <taxon>Bacteria</taxon>
        <taxon>Pseudomonadati</taxon>
        <taxon>Pseudomonadota</taxon>
        <taxon>Betaproteobacteria</taxon>
        <taxon>Burkholderiales</taxon>
        <taxon>Thiomonas</taxon>
    </lineage>
</organism>
<dbReference type="EC" id="2.7.1.180" evidence="2"/>
<comment type="catalytic activity">
    <reaction evidence="10">
        <text>L-threonyl-[protein] + FAD = FMN-L-threonyl-[protein] + AMP + H(+)</text>
        <dbReference type="Rhea" id="RHEA:36847"/>
        <dbReference type="Rhea" id="RHEA-COMP:11060"/>
        <dbReference type="Rhea" id="RHEA-COMP:11061"/>
        <dbReference type="ChEBI" id="CHEBI:15378"/>
        <dbReference type="ChEBI" id="CHEBI:30013"/>
        <dbReference type="ChEBI" id="CHEBI:57692"/>
        <dbReference type="ChEBI" id="CHEBI:74257"/>
        <dbReference type="ChEBI" id="CHEBI:456215"/>
        <dbReference type="EC" id="2.7.1.180"/>
    </reaction>
</comment>
<keyword evidence="4" id="KW-0285">Flavoprotein</keyword>
<reference evidence="12" key="1">
    <citation type="submission" date="2015-08" db="EMBL/GenBank/DDBJ databases">
        <authorList>
            <person name="Varghese N."/>
        </authorList>
    </citation>
    <scope>NUCLEOTIDE SEQUENCE [LARGE SCALE GENOMIC DNA]</scope>
    <source>
        <strain evidence="12">DSM 18181</strain>
    </source>
</reference>
<evidence type="ECO:0000256" key="1">
    <source>
        <dbReference type="ARBA" id="ARBA00001946"/>
    </source>
</evidence>
<evidence type="ECO:0000256" key="10">
    <source>
        <dbReference type="ARBA" id="ARBA00048540"/>
    </source>
</evidence>
<dbReference type="Pfam" id="PF02424">
    <property type="entry name" value="ApbE"/>
    <property type="match status" value="1"/>
</dbReference>
<dbReference type="SUPFAM" id="SSF143631">
    <property type="entry name" value="ApbE-like"/>
    <property type="match status" value="1"/>
</dbReference>
<dbReference type="Gene3D" id="3.10.520.10">
    <property type="entry name" value="ApbE-like domains"/>
    <property type="match status" value="1"/>
</dbReference>
<comment type="cofactor">
    <cofactor evidence="1">
        <name>Mg(2+)</name>
        <dbReference type="ChEBI" id="CHEBI:18420"/>
    </cofactor>
</comment>
<evidence type="ECO:0000256" key="8">
    <source>
        <dbReference type="ARBA" id="ARBA00022842"/>
    </source>
</evidence>
<accession>A0A0K6I6E4</accession>
<keyword evidence="5" id="KW-0808">Transferase</keyword>
<evidence type="ECO:0000256" key="9">
    <source>
        <dbReference type="ARBA" id="ARBA00031306"/>
    </source>
</evidence>
<proteinExistence type="predicted"/>
<name>A0A0K6I6E4_9BURK</name>
<dbReference type="GO" id="GO:0046872">
    <property type="term" value="F:metal ion binding"/>
    <property type="evidence" value="ECO:0007669"/>
    <property type="project" value="UniProtKB-KW"/>
</dbReference>
<dbReference type="STRING" id="339866.GCA_001418255_02295"/>
<evidence type="ECO:0000256" key="7">
    <source>
        <dbReference type="ARBA" id="ARBA00022827"/>
    </source>
</evidence>
<keyword evidence="11" id="KW-0449">Lipoprotein</keyword>
<dbReference type="InterPro" id="IPR024932">
    <property type="entry name" value="ApbE"/>
</dbReference>
<protein>
    <recommendedName>
        <fullName evidence="3">FAD:protein FMN transferase</fullName>
        <ecNumber evidence="2">2.7.1.180</ecNumber>
    </recommendedName>
    <alternativeName>
        <fullName evidence="9">Flavin transferase</fullName>
    </alternativeName>
</protein>
<evidence type="ECO:0000256" key="5">
    <source>
        <dbReference type="ARBA" id="ARBA00022679"/>
    </source>
</evidence>
<dbReference type="PANTHER" id="PTHR30040:SF2">
    <property type="entry name" value="FAD:PROTEIN FMN TRANSFERASE"/>
    <property type="match status" value="1"/>
</dbReference>
<dbReference type="Proteomes" id="UP000183649">
    <property type="component" value="Unassembled WGS sequence"/>
</dbReference>
<keyword evidence="6" id="KW-0479">Metal-binding</keyword>
<dbReference type="GO" id="GO:0016740">
    <property type="term" value="F:transferase activity"/>
    <property type="evidence" value="ECO:0007669"/>
    <property type="project" value="UniProtKB-KW"/>
</dbReference>